<comment type="cofactor">
    <cofactor evidence="6">
        <name>[2Fe-2S] cluster</name>
        <dbReference type="ChEBI" id="CHEBI:190135"/>
    </cofactor>
</comment>
<dbReference type="InterPro" id="IPR001055">
    <property type="entry name" value="Adrenodoxin-like"/>
</dbReference>
<organism evidence="8 9">
    <name type="scientific">Novosphingobium album</name>
    <name type="common">ex Liu et al. 2023</name>
    <dbReference type="NCBI Taxonomy" id="3031130"/>
    <lineage>
        <taxon>Bacteria</taxon>
        <taxon>Pseudomonadati</taxon>
        <taxon>Pseudomonadota</taxon>
        <taxon>Alphaproteobacteria</taxon>
        <taxon>Sphingomonadales</taxon>
        <taxon>Sphingomonadaceae</taxon>
        <taxon>Novosphingobium</taxon>
    </lineage>
</organism>
<evidence type="ECO:0000256" key="4">
    <source>
        <dbReference type="ARBA" id="ARBA00023004"/>
    </source>
</evidence>
<accession>A0ABT5WR66</accession>
<keyword evidence="2" id="KW-0001">2Fe-2S</keyword>
<dbReference type="InterPro" id="IPR036010">
    <property type="entry name" value="2Fe-2S_ferredoxin-like_sf"/>
</dbReference>
<evidence type="ECO:0000256" key="5">
    <source>
        <dbReference type="ARBA" id="ARBA00023014"/>
    </source>
</evidence>
<dbReference type="PANTHER" id="PTHR23426:SF65">
    <property type="entry name" value="FERREDOXIN-2, MITOCHONDRIAL"/>
    <property type="match status" value="1"/>
</dbReference>
<evidence type="ECO:0000256" key="2">
    <source>
        <dbReference type="ARBA" id="ARBA00022714"/>
    </source>
</evidence>
<dbReference type="CDD" id="cd00207">
    <property type="entry name" value="fer2"/>
    <property type="match status" value="1"/>
</dbReference>
<comment type="similarity">
    <text evidence="1">Belongs to the adrenodoxin/putidaredoxin family.</text>
</comment>
<dbReference type="Pfam" id="PF00111">
    <property type="entry name" value="Fer2"/>
    <property type="match status" value="1"/>
</dbReference>
<keyword evidence="5" id="KW-0411">Iron-sulfur</keyword>
<feature type="domain" description="2Fe-2S ferredoxin-type" evidence="7">
    <location>
        <begin position="2"/>
        <end position="99"/>
    </location>
</feature>
<dbReference type="PROSITE" id="PS51085">
    <property type="entry name" value="2FE2S_FER_2"/>
    <property type="match status" value="1"/>
</dbReference>
<sequence>MTTLTIQPNGTTLDVGEGTTILAALLSGGAPVAHKCDGNASCGQCHIFVIEGRKGVSRTTRAENEILDTLVGVGAKSRLACQATILGTEDVTVEVLSFV</sequence>
<proteinExistence type="inferred from homology"/>
<evidence type="ECO:0000256" key="1">
    <source>
        <dbReference type="ARBA" id="ARBA00010914"/>
    </source>
</evidence>
<evidence type="ECO:0000256" key="6">
    <source>
        <dbReference type="ARBA" id="ARBA00034078"/>
    </source>
</evidence>
<dbReference type="Proteomes" id="UP001216253">
    <property type="component" value="Unassembled WGS sequence"/>
</dbReference>
<name>A0ABT5WR66_9SPHN</name>
<dbReference type="EMBL" id="JARESE010000031">
    <property type="protein sequence ID" value="MDE8652226.1"/>
    <property type="molecule type" value="Genomic_DNA"/>
</dbReference>
<dbReference type="SUPFAM" id="SSF54292">
    <property type="entry name" value="2Fe-2S ferredoxin-like"/>
    <property type="match status" value="1"/>
</dbReference>
<protein>
    <submittedName>
        <fullName evidence="8">2Fe-2S iron-sulfur cluster-binding protein</fullName>
    </submittedName>
</protein>
<evidence type="ECO:0000259" key="7">
    <source>
        <dbReference type="PROSITE" id="PS51085"/>
    </source>
</evidence>
<dbReference type="InterPro" id="IPR001041">
    <property type="entry name" value="2Fe-2S_ferredoxin-type"/>
</dbReference>
<reference evidence="8 9" key="1">
    <citation type="submission" date="2023-03" db="EMBL/GenBank/DDBJ databases">
        <title>NovoSphingobium album sp. nov. isolated from polycyclic aromatic hydrocarbons- and heavy-metal polluted soil.</title>
        <authorList>
            <person name="Liu Z."/>
            <person name="Wang K."/>
        </authorList>
    </citation>
    <scope>NUCLEOTIDE SEQUENCE [LARGE SCALE GENOMIC DNA]</scope>
    <source>
        <strain evidence="8 9">H3SJ31-1</strain>
    </source>
</reference>
<dbReference type="PRINTS" id="PR00355">
    <property type="entry name" value="ADRENODOXIN"/>
</dbReference>
<dbReference type="Gene3D" id="3.10.20.30">
    <property type="match status" value="1"/>
</dbReference>
<evidence type="ECO:0000256" key="3">
    <source>
        <dbReference type="ARBA" id="ARBA00022723"/>
    </source>
</evidence>
<evidence type="ECO:0000313" key="9">
    <source>
        <dbReference type="Proteomes" id="UP001216253"/>
    </source>
</evidence>
<dbReference type="RefSeq" id="WP_275228311.1">
    <property type="nucleotide sequence ID" value="NZ_JARESE010000031.1"/>
</dbReference>
<keyword evidence="4" id="KW-0408">Iron</keyword>
<dbReference type="PANTHER" id="PTHR23426">
    <property type="entry name" value="FERREDOXIN/ADRENODOXIN"/>
    <property type="match status" value="1"/>
</dbReference>
<keyword evidence="3" id="KW-0479">Metal-binding</keyword>
<evidence type="ECO:0000313" key="8">
    <source>
        <dbReference type="EMBL" id="MDE8652226.1"/>
    </source>
</evidence>
<dbReference type="InterPro" id="IPR012675">
    <property type="entry name" value="Beta-grasp_dom_sf"/>
</dbReference>
<keyword evidence="9" id="KW-1185">Reference proteome</keyword>
<comment type="caution">
    <text evidence="8">The sequence shown here is derived from an EMBL/GenBank/DDBJ whole genome shotgun (WGS) entry which is preliminary data.</text>
</comment>
<gene>
    <name evidence="8" type="ORF">PYV00_10920</name>
</gene>